<dbReference type="AlphaFoldDB" id="A0A9X2VI57"/>
<gene>
    <name evidence="2" type="ORF">NZH93_09110</name>
</gene>
<dbReference type="Pfam" id="PF00196">
    <property type="entry name" value="GerE"/>
    <property type="match status" value="1"/>
</dbReference>
<dbReference type="InterPro" id="IPR027417">
    <property type="entry name" value="P-loop_NTPase"/>
</dbReference>
<sequence>MGDAQPGMDHLTKALRAAASGTGAFVTVRGPMGAGKTALLRALAGQADSAGAVVLRASGTPAERDWEFGVADQLRPVPVGFAVIVVDDLQWADEPSVRWLVDVAASALVVTAVRDGEPGAEIALPGSVVRVERESAGWSQRRVVDCLRRQPEPVWGVAKAMAVLGDHADPGLITDLAGLDDVTFGTAVRSLRALGFVTSSRDPRFVDPAVRNAVLATMTTSEFDTNHAAAAALLFDRGQPAEDVAEHLVATGAALPEWATDVLRTAALRQGQRPIALDLLRRAVSEPGPDRAALLVDLAVAESATDGLPALQHLCHAIQAYESGRDRVAAVLRMPIAALGAVPPLARDVIGEVEQDVRRLGDRDLSLRIEARLRYAGHTDLGELTDSTTRLGEFGPEPGTAGAAERELLTVLSFSAALVSRTPAEDVAALADRLLDHVPPGAGRVDEMTRLLVKTLCAADSPRNADRALATGPGTADDQASLLASRALVAAHRGEVADAVLLAHNVLERGPGDVGQDVLLTLALVALKVQDERWSERLLARLPARVDNVCTAAVLDVVRGADAAARGDARGGLRRLTDAGRRLDRSGWRNVVLFPWRTTAVRLHQRLGDTGAARSLAEDDHDRAVEWGAPAGVGRTLRVLGGLTGGTEGTDLVRAAVDALSSSADRLELARAHLALGLRLRDQDEQAAAEHLRRCHDIAVERGDRRLARQAGTHLRGEVRRAELTRTERRVVALAVAGRSNQEMANALSVSVRAIEKHLTNSYRKLGVLGRAELAGALNHPF</sequence>
<dbReference type="RefSeq" id="WP_259622524.1">
    <property type="nucleotide sequence ID" value="NZ_JANYMP010000003.1"/>
</dbReference>
<name>A0A9X2VI57_9PSEU</name>
<keyword evidence="3" id="KW-1185">Reference proteome</keyword>
<dbReference type="PRINTS" id="PR00038">
    <property type="entry name" value="HTHLUXR"/>
</dbReference>
<accession>A0A9X2VI57</accession>
<dbReference type="SUPFAM" id="SSF52540">
    <property type="entry name" value="P-loop containing nucleoside triphosphate hydrolases"/>
    <property type="match status" value="1"/>
</dbReference>
<reference evidence="2" key="1">
    <citation type="submission" date="2022-08" db="EMBL/GenBank/DDBJ databases">
        <authorList>
            <person name="Tistechok S."/>
            <person name="Samborskyy M."/>
            <person name="Roman I."/>
        </authorList>
    </citation>
    <scope>NUCLEOTIDE SEQUENCE</scope>
    <source>
        <strain evidence="2">DSM 103496</strain>
    </source>
</reference>
<dbReference type="EMBL" id="JANYMP010000003">
    <property type="protein sequence ID" value="MCS7477011.1"/>
    <property type="molecule type" value="Genomic_DNA"/>
</dbReference>
<dbReference type="InterPro" id="IPR016032">
    <property type="entry name" value="Sig_transdc_resp-reg_C-effctor"/>
</dbReference>
<dbReference type="Gene3D" id="1.10.10.10">
    <property type="entry name" value="Winged helix-like DNA-binding domain superfamily/Winged helix DNA-binding domain"/>
    <property type="match status" value="1"/>
</dbReference>
<dbReference type="Proteomes" id="UP001141259">
    <property type="component" value="Unassembled WGS sequence"/>
</dbReference>
<comment type="caution">
    <text evidence="2">The sequence shown here is derived from an EMBL/GenBank/DDBJ whole genome shotgun (WGS) entry which is preliminary data.</text>
</comment>
<dbReference type="InterPro" id="IPR036388">
    <property type="entry name" value="WH-like_DNA-bd_sf"/>
</dbReference>
<dbReference type="SMART" id="SM00421">
    <property type="entry name" value="HTH_LUXR"/>
    <property type="match status" value="1"/>
</dbReference>
<evidence type="ECO:0000313" key="3">
    <source>
        <dbReference type="Proteomes" id="UP001141259"/>
    </source>
</evidence>
<dbReference type="InterPro" id="IPR000792">
    <property type="entry name" value="Tscrpt_reg_LuxR_C"/>
</dbReference>
<feature type="domain" description="HTH luxR-type" evidence="1">
    <location>
        <begin position="717"/>
        <end position="782"/>
    </location>
</feature>
<dbReference type="GO" id="GO:0003677">
    <property type="term" value="F:DNA binding"/>
    <property type="evidence" value="ECO:0007669"/>
    <property type="project" value="InterPro"/>
</dbReference>
<dbReference type="CDD" id="cd06170">
    <property type="entry name" value="LuxR_C_like"/>
    <property type="match status" value="1"/>
</dbReference>
<dbReference type="GO" id="GO:0006355">
    <property type="term" value="P:regulation of DNA-templated transcription"/>
    <property type="evidence" value="ECO:0007669"/>
    <property type="project" value="InterPro"/>
</dbReference>
<organism evidence="2 3">
    <name type="scientific">Umezawaea endophytica</name>
    <dbReference type="NCBI Taxonomy" id="1654476"/>
    <lineage>
        <taxon>Bacteria</taxon>
        <taxon>Bacillati</taxon>
        <taxon>Actinomycetota</taxon>
        <taxon>Actinomycetes</taxon>
        <taxon>Pseudonocardiales</taxon>
        <taxon>Pseudonocardiaceae</taxon>
        <taxon>Umezawaea</taxon>
    </lineage>
</organism>
<evidence type="ECO:0000259" key="1">
    <source>
        <dbReference type="PROSITE" id="PS50043"/>
    </source>
</evidence>
<proteinExistence type="predicted"/>
<dbReference type="SUPFAM" id="SSF46894">
    <property type="entry name" value="C-terminal effector domain of the bipartite response regulators"/>
    <property type="match status" value="1"/>
</dbReference>
<dbReference type="PROSITE" id="PS50043">
    <property type="entry name" value="HTH_LUXR_2"/>
    <property type="match status" value="1"/>
</dbReference>
<protein>
    <submittedName>
        <fullName evidence="2">LuxR C-terminal-related transcriptional regulator</fullName>
    </submittedName>
</protein>
<evidence type="ECO:0000313" key="2">
    <source>
        <dbReference type="EMBL" id="MCS7477011.1"/>
    </source>
</evidence>